<dbReference type="Pfam" id="PF02018">
    <property type="entry name" value="CBM_4_9"/>
    <property type="match status" value="1"/>
</dbReference>
<evidence type="ECO:0000256" key="3">
    <source>
        <dbReference type="SAM" id="SignalP"/>
    </source>
</evidence>
<evidence type="ECO:0000256" key="1">
    <source>
        <dbReference type="ARBA" id="ARBA00022729"/>
    </source>
</evidence>
<dbReference type="InterPro" id="IPR008979">
    <property type="entry name" value="Galactose-bd-like_sf"/>
</dbReference>
<evidence type="ECO:0000259" key="5">
    <source>
        <dbReference type="Pfam" id="PF18962"/>
    </source>
</evidence>
<evidence type="ECO:0000256" key="2">
    <source>
        <dbReference type="ARBA" id="ARBA00022801"/>
    </source>
</evidence>
<dbReference type="SUPFAM" id="SSF49785">
    <property type="entry name" value="Galactose-binding domain-like"/>
    <property type="match status" value="2"/>
</dbReference>
<dbReference type="NCBIfam" id="TIGR04183">
    <property type="entry name" value="Por_Secre_tail"/>
    <property type="match status" value="1"/>
</dbReference>
<keyword evidence="7" id="KW-1185">Reference proteome</keyword>
<feature type="domain" description="CBM-cenC" evidence="4">
    <location>
        <begin position="19"/>
        <end position="135"/>
    </location>
</feature>
<keyword evidence="1 3" id="KW-0732">Signal</keyword>
<dbReference type="InterPro" id="IPR003305">
    <property type="entry name" value="CenC_carb-bd"/>
</dbReference>
<dbReference type="RefSeq" id="WP_309532767.1">
    <property type="nucleotide sequence ID" value="NZ_CP133721.1"/>
</dbReference>
<evidence type="ECO:0000259" key="4">
    <source>
        <dbReference type="Pfam" id="PF02018"/>
    </source>
</evidence>
<evidence type="ECO:0000313" key="6">
    <source>
        <dbReference type="EMBL" id="WMW78463.1"/>
    </source>
</evidence>
<dbReference type="Gene3D" id="2.60.120.430">
    <property type="entry name" value="Galactose-binding lectin"/>
    <property type="match status" value="1"/>
</dbReference>
<sequence length="764" mass="81961">MKKITLLIIVLISCLGFSQNLVTNGDFQTGVATPWTGNAANVVDLGASNFVNQANITAAGNPWDVNLSQNINLVSGKTYKLTFDAFTDSATGTRTILSGLGQNNAPYNSSTSTTTLTSNLQTFTYLITITYGDAVGDRVLFDMGAGTGYVFIDNVSVVEVLPLIQDFETPVTYSNLAAFSGTSVSVVADPVTGTSNGQVLKGIQGPGGDIWQGVEFVQTAKKAKLTTNKTMTVDVYCSQAFNILAKVEQGGTAPISATGQAYTTPGQWQTLTFNFAVPMDNTSVANGEYQKIIFFGNWKSTNDGFNNPLVPLTFYINNIRAEETIIPVTLPLIQNFETPNTYTSLASFSGSTATVVSDPVTGGTNGLVLKGVQGPGGDIWQGIEFVQTEKKAKLTTNKTMTVDVYCSQAFNLLAKVEQGGTGPNSANGQAYTTPGQWQTLTFNFAVPMDNTATANGEYQKIIFFGNWKSTNDGFNSPLVPLTFYLDNVRAEEAPVVPVTDPAPMTPAPTPPARLAADVVSAFSDAYTNEVVSAWGPDWGPFSSTIVDNPIATNPTKKISMISGKTFAGIVLGSYYDLTQFTHFHMDYWIPSPLLTGQTISIKLSNHAAQNGETSGIQTLPVPQGGQWVSLDIPLADFVAASNPANLARNSIKEIVITAARADNQQPLYMYFDNLYFHKNTTLSNEEFQLSQVKLYPNPASNMLNIQSANTIQSIVVYNVLGQEVLNKEVNSLSTGIDVSSFSNGMYVVKTLIGGVTSSTKFIKE</sequence>
<feature type="signal peptide" evidence="3">
    <location>
        <begin position="1"/>
        <end position="22"/>
    </location>
</feature>
<dbReference type="Proteomes" id="UP001180481">
    <property type="component" value="Chromosome"/>
</dbReference>
<keyword evidence="2" id="KW-0378">Hydrolase</keyword>
<organism evidence="6 7">
    <name type="scientific">Flavobacterium nakdongensis</name>
    <dbReference type="NCBI Taxonomy" id="3073563"/>
    <lineage>
        <taxon>Bacteria</taxon>
        <taxon>Pseudomonadati</taxon>
        <taxon>Bacteroidota</taxon>
        <taxon>Flavobacteriia</taxon>
        <taxon>Flavobacteriales</taxon>
        <taxon>Flavobacteriaceae</taxon>
        <taxon>Flavobacterium</taxon>
    </lineage>
</organism>
<dbReference type="InterPro" id="IPR026444">
    <property type="entry name" value="Secre_tail"/>
</dbReference>
<dbReference type="Gene3D" id="2.60.120.260">
    <property type="entry name" value="Galactose-binding domain-like"/>
    <property type="match status" value="2"/>
</dbReference>
<feature type="domain" description="Secretion system C-terminal sorting" evidence="5">
    <location>
        <begin position="694"/>
        <end position="762"/>
    </location>
</feature>
<name>A0ABY9RCA2_9FLAO</name>
<protein>
    <submittedName>
        <fullName evidence="6">Carbohydrate binding domain-containing protein</fullName>
    </submittedName>
</protein>
<accession>A0ABY9RCA2</accession>
<dbReference type="Pfam" id="PF18962">
    <property type="entry name" value="Por_Secre_tail"/>
    <property type="match status" value="1"/>
</dbReference>
<reference evidence="6" key="1">
    <citation type="submission" date="2023-09" db="EMBL/GenBank/DDBJ databases">
        <title>Flavobacterium sp. 20NA77.7 isolated from freshwater.</title>
        <authorList>
            <person name="Le V."/>
            <person name="Ko S.-R."/>
            <person name="Ahn C.-Y."/>
            <person name="Oh H.-M."/>
        </authorList>
    </citation>
    <scope>NUCLEOTIDE SEQUENCE</scope>
    <source>
        <strain evidence="6">20NA77.7</strain>
    </source>
</reference>
<dbReference type="EMBL" id="CP133721">
    <property type="protein sequence ID" value="WMW78463.1"/>
    <property type="molecule type" value="Genomic_DNA"/>
</dbReference>
<feature type="chain" id="PRO_5046644930" evidence="3">
    <location>
        <begin position="23"/>
        <end position="764"/>
    </location>
</feature>
<gene>
    <name evidence="6" type="ORF">RF683_03170</name>
</gene>
<evidence type="ECO:0000313" key="7">
    <source>
        <dbReference type="Proteomes" id="UP001180481"/>
    </source>
</evidence>
<proteinExistence type="predicted"/>